<evidence type="ECO:0000313" key="2">
    <source>
        <dbReference type="Proteomes" id="UP000019760"/>
    </source>
</evidence>
<organism evidence="1 2">
    <name type="scientific">Acidomonas methanolica NBRC 104435</name>
    <dbReference type="NCBI Taxonomy" id="1231351"/>
    <lineage>
        <taxon>Bacteria</taxon>
        <taxon>Pseudomonadati</taxon>
        <taxon>Pseudomonadota</taxon>
        <taxon>Alphaproteobacteria</taxon>
        <taxon>Acetobacterales</taxon>
        <taxon>Acetobacteraceae</taxon>
        <taxon>Acidomonas</taxon>
    </lineage>
</organism>
<dbReference type="RefSeq" id="WP_042058913.1">
    <property type="nucleotide sequence ID" value="NZ_BAND01000057.1"/>
</dbReference>
<proteinExistence type="predicted"/>
<dbReference type="Proteomes" id="UP000019760">
    <property type="component" value="Unassembled WGS sequence"/>
</dbReference>
<name>A0A023D5D4_ACIMT</name>
<keyword evidence="2" id="KW-1185">Reference proteome</keyword>
<dbReference type="EMBL" id="BAND01000057">
    <property type="protein sequence ID" value="GAJ29269.1"/>
    <property type="molecule type" value="Genomic_DNA"/>
</dbReference>
<sequence length="85" mass="9433">MLGLTKPVVRHRIGALEWTVHVRRAWRSPRRRYPGLERELVLSNVSADLLGQEADMVKSGLRPASSGPALIPDRMTSGNTFRVAA</sequence>
<evidence type="ECO:0000313" key="1">
    <source>
        <dbReference type="EMBL" id="GAJ29269.1"/>
    </source>
</evidence>
<reference evidence="1 2" key="2">
    <citation type="journal article" date="2014" name="FEMS Microbiol. Lett.">
        <title>Draft genomic DNA sequence of the facultatively methylotrophic bacterium Acidomonas methanolica type strain MB58.</title>
        <authorList>
            <person name="Higashiura N."/>
            <person name="Hadano H."/>
            <person name="Hirakawa H."/>
            <person name="Matsutani M."/>
            <person name="Takabe S."/>
            <person name="Matsushita K."/>
            <person name="Azuma Y."/>
        </authorList>
    </citation>
    <scope>NUCLEOTIDE SEQUENCE [LARGE SCALE GENOMIC DNA]</scope>
    <source>
        <strain evidence="1 2">MB58</strain>
    </source>
</reference>
<protein>
    <submittedName>
        <fullName evidence="1">Uncharacterized protein</fullName>
    </submittedName>
</protein>
<accession>A0A023D5D4</accession>
<dbReference type="AlphaFoldDB" id="A0A023D5D4"/>
<gene>
    <name evidence="1" type="ORF">Amme_057_026</name>
</gene>
<reference evidence="2" key="1">
    <citation type="journal article" date="2014" name="FEMS Microbiol. Lett.">
        <title>Draft Genomic DNA Sequence of the Facultatively Methylotrophic Bacterium Acidomonas methanolica type strain MB58.</title>
        <authorList>
            <person name="Higashiura N."/>
            <person name="Hadano H."/>
            <person name="Hirakawa H."/>
            <person name="Matsutani M."/>
            <person name="Takabe S."/>
            <person name="Matsushita K."/>
            <person name="Azuma Y."/>
        </authorList>
    </citation>
    <scope>NUCLEOTIDE SEQUENCE [LARGE SCALE GENOMIC DNA]</scope>
    <source>
        <strain evidence="2">MB58</strain>
    </source>
</reference>
<comment type="caution">
    <text evidence="1">The sequence shown here is derived from an EMBL/GenBank/DDBJ whole genome shotgun (WGS) entry which is preliminary data.</text>
</comment>